<feature type="domain" description="N-acetyltransferase" evidence="1">
    <location>
        <begin position="28"/>
        <end position="173"/>
    </location>
</feature>
<dbReference type="AlphaFoldDB" id="A0A6C0H3N2"/>
<evidence type="ECO:0000313" key="2">
    <source>
        <dbReference type="EMBL" id="QHT74653.1"/>
    </source>
</evidence>
<accession>A0A6C0H3N2</accession>
<proteinExistence type="predicted"/>
<dbReference type="EMBL" id="MN739853">
    <property type="protein sequence ID" value="QHT74653.1"/>
    <property type="molecule type" value="Genomic_DNA"/>
</dbReference>
<dbReference type="InterPro" id="IPR000182">
    <property type="entry name" value="GNAT_dom"/>
</dbReference>
<dbReference type="Gene3D" id="3.40.630.30">
    <property type="match status" value="1"/>
</dbReference>
<reference evidence="2" key="1">
    <citation type="journal article" date="2020" name="Nature">
        <title>Giant virus diversity and host interactions through global metagenomics.</title>
        <authorList>
            <person name="Schulz F."/>
            <person name="Roux S."/>
            <person name="Paez-Espino D."/>
            <person name="Jungbluth S."/>
            <person name="Walsh D.A."/>
            <person name="Denef V.J."/>
            <person name="McMahon K.D."/>
            <person name="Konstantinidis K.T."/>
            <person name="Eloe-Fadrosh E.A."/>
            <person name="Kyrpides N.C."/>
            <person name="Woyke T."/>
        </authorList>
    </citation>
    <scope>NUCLEOTIDE SEQUENCE</scope>
    <source>
        <strain evidence="2">GVMAG-M-3300023179-59</strain>
    </source>
</reference>
<dbReference type="GO" id="GO:0016747">
    <property type="term" value="F:acyltransferase activity, transferring groups other than amino-acyl groups"/>
    <property type="evidence" value="ECO:0007669"/>
    <property type="project" value="InterPro"/>
</dbReference>
<organism evidence="2">
    <name type="scientific">viral metagenome</name>
    <dbReference type="NCBI Taxonomy" id="1070528"/>
    <lineage>
        <taxon>unclassified sequences</taxon>
        <taxon>metagenomes</taxon>
        <taxon>organismal metagenomes</taxon>
    </lineage>
</organism>
<evidence type="ECO:0000259" key="1">
    <source>
        <dbReference type="PROSITE" id="PS51186"/>
    </source>
</evidence>
<dbReference type="PROSITE" id="PS51186">
    <property type="entry name" value="GNAT"/>
    <property type="match status" value="1"/>
</dbReference>
<name>A0A6C0H3N2_9ZZZZ</name>
<dbReference type="InterPro" id="IPR016181">
    <property type="entry name" value="Acyl_CoA_acyltransferase"/>
</dbReference>
<sequence length="173" mass="20316">MKYYYHFGKKTMNHVTVSVRPLFQRLNICERENIEDVVDKIKEMDSKNTPLGRDCLHTEYNIIQPMREFITIYSVGDTGDVVLGVVTFYIHHRDICMETLCSPFIPEAKGVGVELVRMVKRLMRLMKLHKIFVASLRTSTKFYEKNGFLVDGSCCDQFDEYPYVDMVYKRVSF</sequence>
<protein>
    <recommendedName>
        <fullName evidence="1">N-acetyltransferase domain-containing protein</fullName>
    </recommendedName>
</protein>
<dbReference type="SUPFAM" id="SSF55729">
    <property type="entry name" value="Acyl-CoA N-acyltransferases (Nat)"/>
    <property type="match status" value="1"/>
</dbReference>